<dbReference type="AlphaFoldDB" id="A0A0D8X707"/>
<dbReference type="Gene3D" id="3.40.33.10">
    <property type="entry name" value="CAP"/>
    <property type="match status" value="1"/>
</dbReference>
<dbReference type="Pfam" id="PF00188">
    <property type="entry name" value="CAP"/>
    <property type="match status" value="1"/>
</dbReference>
<dbReference type="SUPFAM" id="SSF55797">
    <property type="entry name" value="PR-1-like"/>
    <property type="match status" value="1"/>
</dbReference>
<dbReference type="EMBL" id="KN717377">
    <property type="protein sequence ID" value="KJH40320.1"/>
    <property type="molecule type" value="Genomic_DNA"/>
</dbReference>
<feature type="chain" id="PRO_5002335373" description="SCP domain-containing protein" evidence="1">
    <location>
        <begin position="20"/>
        <end position="220"/>
    </location>
</feature>
<dbReference type="Proteomes" id="UP000053766">
    <property type="component" value="Unassembled WGS sequence"/>
</dbReference>
<keyword evidence="4" id="KW-1185">Reference proteome</keyword>
<organism evidence="3 4">
    <name type="scientific">Dictyocaulus viviparus</name>
    <name type="common">Bovine lungworm</name>
    <dbReference type="NCBI Taxonomy" id="29172"/>
    <lineage>
        <taxon>Eukaryota</taxon>
        <taxon>Metazoa</taxon>
        <taxon>Ecdysozoa</taxon>
        <taxon>Nematoda</taxon>
        <taxon>Chromadorea</taxon>
        <taxon>Rhabditida</taxon>
        <taxon>Rhabditina</taxon>
        <taxon>Rhabditomorpha</taxon>
        <taxon>Strongyloidea</taxon>
        <taxon>Metastrongylidae</taxon>
        <taxon>Dictyocaulus</taxon>
    </lineage>
</organism>
<evidence type="ECO:0000313" key="4">
    <source>
        <dbReference type="Proteomes" id="UP000053766"/>
    </source>
</evidence>
<protein>
    <recommendedName>
        <fullName evidence="2">SCP domain-containing protein</fullName>
    </recommendedName>
</protein>
<name>A0A0D8X707_DICVI</name>
<accession>A0A0D8X707</accession>
<dbReference type="InterPro" id="IPR035940">
    <property type="entry name" value="CAP_sf"/>
</dbReference>
<evidence type="ECO:0000259" key="2">
    <source>
        <dbReference type="Pfam" id="PF00188"/>
    </source>
</evidence>
<feature type="domain" description="SCP" evidence="2">
    <location>
        <begin position="68"/>
        <end position="129"/>
    </location>
</feature>
<reference evidence="3 4" key="1">
    <citation type="submission" date="2013-11" db="EMBL/GenBank/DDBJ databases">
        <title>Draft genome of the bovine lungworm Dictyocaulus viviparus.</title>
        <authorList>
            <person name="Mitreva M."/>
        </authorList>
    </citation>
    <scope>NUCLEOTIDE SEQUENCE [LARGE SCALE GENOMIC DNA]</scope>
    <source>
        <strain evidence="3 4">HannoverDv2000</strain>
    </source>
</reference>
<sequence>MMYTSNILVLLLLSVICLGTKYSGCGNKANDGFRSYVERGHNSRGEKLKLKPSYKILIESTFKFFYFPVTWDCELENAAEKAVKGCPQNLPSSSIPNYYGRFDLNVKVNSNVVLARQILNSWFYGSDRFQLDGAVKVDLKRQAVFAGNWQRALTTEMVEPKERDWIQNRQFRLPRRECLSINSDNKAVAVNSQELAVSLPSALANCYITFWYTFSSNSDD</sequence>
<reference evidence="4" key="2">
    <citation type="journal article" date="2016" name="Sci. Rep.">
        <title>Dictyocaulus viviparus genome, variome and transcriptome elucidate lungworm biology and support future intervention.</title>
        <authorList>
            <person name="McNulty S.N."/>
            <person name="Strube C."/>
            <person name="Rosa B.A."/>
            <person name="Martin J.C."/>
            <person name="Tyagi R."/>
            <person name="Choi Y.J."/>
            <person name="Wang Q."/>
            <person name="Hallsworth Pepin K."/>
            <person name="Zhang X."/>
            <person name="Ozersky P."/>
            <person name="Wilson R.K."/>
            <person name="Sternberg P.W."/>
            <person name="Gasser R.B."/>
            <person name="Mitreva M."/>
        </authorList>
    </citation>
    <scope>NUCLEOTIDE SEQUENCE [LARGE SCALE GENOMIC DNA]</scope>
    <source>
        <strain evidence="4">HannoverDv2000</strain>
    </source>
</reference>
<gene>
    <name evidence="3" type="ORF">DICVIV_13740</name>
</gene>
<keyword evidence="1" id="KW-0732">Signal</keyword>
<feature type="signal peptide" evidence="1">
    <location>
        <begin position="1"/>
        <end position="19"/>
    </location>
</feature>
<dbReference type="InterPro" id="IPR014044">
    <property type="entry name" value="CAP_dom"/>
</dbReference>
<evidence type="ECO:0000313" key="3">
    <source>
        <dbReference type="EMBL" id="KJH40320.1"/>
    </source>
</evidence>
<evidence type="ECO:0000256" key="1">
    <source>
        <dbReference type="SAM" id="SignalP"/>
    </source>
</evidence>
<proteinExistence type="predicted"/>